<organism evidence="12 13">
    <name type="scientific">Silvibacterium bohemicum</name>
    <dbReference type="NCBI Taxonomy" id="1577686"/>
    <lineage>
        <taxon>Bacteria</taxon>
        <taxon>Pseudomonadati</taxon>
        <taxon>Acidobacteriota</taxon>
        <taxon>Terriglobia</taxon>
        <taxon>Terriglobales</taxon>
        <taxon>Acidobacteriaceae</taxon>
        <taxon>Silvibacterium</taxon>
    </lineage>
</organism>
<dbReference type="GO" id="GO:0005507">
    <property type="term" value="F:copper ion binding"/>
    <property type="evidence" value="ECO:0007669"/>
    <property type="project" value="TreeGrafter"/>
</dbReference>
<dbReference type="InterPro" id="IPR011324">
    <property type="entry name" value="Cytotoxic_necrot_fac-like_cat"/>
</dbReference>
<evidence type="ECO:0000256" key="4">
    <source>
        <dbReference type="ARBA" id="ARBA00022723"/>
    </source>
</evidence>
<dbReference type="PANTHER" id="PTHR30616:SF2">
    <property type="entry name" value="PURINE NUCLEOSIDE PHOSPHORYLASE LACC1"/>
    <property type="match status" value="1"/>
</dbReference>
<evidence type="ECO:0000256" key="11">
    <source>
        <dbReference type="SAM" id="MobiDB-lite"/>
    </source>
</evidence>
<sequence>MATRASGIESIHLKIAEAGLKQGGRKRSGEDGAHRAKPQAPHPASARKNRLEVVKAPAFAEIDWLWHGFSTRMGGTSTAYRPERASKQAGDLNLGFTSSDDPEHVTINRQRFFSAVSGDAEIPAVTLHQIHSSMVRKVAAHDAGVRATHKADGMMTSEPGLLIAIQTADCIPVLIADTKKRAVAAFHAGWRGTVKRIVENGVGQMRLEFGSRPEDLVAAIGPGIGSCCYAVGEEVRDEFTSQFSYAAGLFSEIFDSDPVKEKYPLLFMTARAPGHSNLGPSLHLDLWEANRRQLLDAGLRAEAISVAGECTGCRTDRYFSYRAEKGFTGRMFSVIGIRA</sequence>
<keyword evidence="4" id="KW-0479">Metal-binding</keyword>
<dbReference type="CDD" id="cd16833">
    <property type="entry name" value="YfiH"/>
    <property type="match status" value="1"/>
</dbReference>
<evidence type="ECO:0000256" key="6">
    <source>
        <dbReference type="ARBA" id="ARBA00022833"/>
    </source>
</evidence>
<evidence type="ECO:0000256" key="3">
    <source>
        <dbReference type="ARBA" id="ARBA00022679"/>
    </source>
</evidence>
<reference evidence="12 13" key="1">
    <citation type="submission" date="2020-08" db="EMBL/GenBank/DDBJ databases">
        <title>Genomic Encyclopedia of Type Strains, Phase IV (KMG-IV): sequencing the most valuable type-strain genomes for metagenomic binning, comparative biology and taxonomic classification.</title>
        <authorList>
            <person name="Goeker M."/>
        </authorList>
    </citation>
    <scope>NUCLEOTIDE SEQUENCE [LARGE SCALE GENOMIC DNA]</scope>
    <source>
        <strain evidence="12 13">DSM 103733</strain>
    </source>
</reference>
<evidence type="ECO:0000256" key="8">
    <source>
        <dbReference type="ARBA" id="ARBA00048968"/>
    </source>
</evidence>
<accession>A0A841JVP9</accession>
<proteinExistence type="inferred from homology"/>
<keyword evidence="3" id="KW-0808">Transferase</keyword>
<evidence type="ECO:0000313" key="12">
    <source>
        <dbReference type="EMBL" id="MBB6142518.1"/>
    </source>
</evidence>
<comment type="catalytic activity">
    <reaction evidence="8">
        <text>adenosine + phosphate = alpha-D-ribose 1-phosphate + adenine</text>
        <dbReference type="Rhea" id="RHEA:27642"/>
        <dbReference type="ChEBI" id="CHEBI:16335"/>
        <dbReference type="ChEBI" id="CHEBI:16708"/>
        <dbReference type="ChEBI" id="CHEBI:43474"/>
        <dbReference type="ChEBI" id="CHEBI:57720"/>
        <dbReference type="EC" id="2.4.2.1"/>
    </reaction>
    <physiologicalReaction direction="left-to-right" evidence="8">
        <dbReference type="Rhea" id="RHEA:27643"/>
    </physiologicalReaction>
</comment>
<dbReference type="RefSeq" id="WP_082125177.1">
    <property type="nucleotide sequence ID" value="NZ_JACHEK010000001.1"/>
</dbReference>
<comment type="similarity">
    <text evidence="2 10">Belongs to the purine nucleoside phosphorylase YfiH/LACC1 family.</text>
</comment>
<comment type="caution">
    <text evidence="12">The sequence shown here is derived from an EMBL/GenBank/DDBJ whole genome shotgun (WGS) entry which is preliminary data.</text>
</comment>
<dbReference type="InterPro" id="IPR003730">
    <property type="entry name" value="Cu_polyphenol_OxRdtase"/>
</dbReference>
<dbReference type="Gene3D" id="3.60.140.10">
    <property type="entry name" value="CNF1/YfiH-like putative cysteine hydrolases"/>
    <property type="match status" value="1"/>
</dbReference>
<evidence type="ECO:0000256" key="5">
    <source>
        <dbReference type="ARBA" id="ARBA00022801"/>
    </source>
</evidence>
<dbReference type="PANTHER" id="PTHR30616">
    <property type="entry name" value="UNCHARACTERIZED PROTEIN YFIH"/>
    <property type="match status" value="1"/>
</dbReference>
<evidence type="ECO:0000256" key="7">
    <source>
        <dbReference type="ARBA" id="ARBA00047989"/>
    </source>
</evidence>
<gene>
    <name evidence="12" type="ORF">HNQ77_000456</name>
</gene>
<protein>
    <recommendedName>
        <fullName evidence="10">Purine nucleoside phosphorylase</fullName>
    </recommendedName>
</protein>
<name>A0A841JVP9_9BACT</name>
<feature type="region of interest" description="Disordered" evidence="11">
    <location>
        <begin position="16"/>
        <end position="49"/>
    </location>
</feature>
<dbReference type="GO" id="GO:0017061">
    <property type="term" value="F:S-methyl-5-thioadenosine phosphorylase activity"/>
    <property type="evidence" value="ECO:0007669"/>
    <property type="project" value="UniProtKB-EC"/>
</dbReference>
<dbReference type="AlphaFoldDB" id="A0A841JVP9"/>
<dbReference type="GO" id="GO:0016787">
    <property type="term" value="F:hydrolase activity"/>
    <property type="evidence" value="ECO:0007669"/>
    <property type="project" value="UniProtKB-KW"/>
</dbReference>
<evidence type="ECO:0000256" key="10">
    <source>
        <dbReference type="RuleBase" id="RU361274"/>
    </source>
</evidence>
<dbReference type="EMBL" id="JACHEK010000001">
    <property type="protein sequence ID" value="MBB6142518.1"/>
    <property type="molecule type" value="Genomic_DNA"/>
</dbReference>
<dbReference type="InterPro" id="IPR038371">
    <property type="entry name" value="Cu_polyphenol_OxRdtase_sf"/>
</dbReference>
<comment type="catalytic activity">
    <reaction evidence="1">
        <text>inosine + phosphate = alpha-D-ribose 1-phosphate + hypoxanthine</text>
        <dbReference type="Rhea" id="RHEA:27646"/>
        <dbReference type="ChEBI" id="CHEBI:17368"/>
        <dbReference type="ChEBI" id="CHEBI:17596"/>
        <dbReference type="ChEBI" id="CHEBI:43474"/>
        <dbReference type="ChEBI" id="CHEBI:57720"/>
        <dbReference type="EC" id="2.4.2.1"/>
    </reaction>
    <physiologicalReaction direction="left-to-right" evidence="1">
        <dbReference type="Rhea" id="RHEA:27647"/>
    </physiologicalReaction>
</comment>
<keyword evidence="5" id="KW-0378">Hydrolase</keyword>
<comment type="catalytic activity">
    <reaction evidence="9">
        <text>S-methyl-5'-thioadenosine + phosphate = 5-(methylsulfanyl)-alpha-D-ribose 1-phosphate + adenine</text>
        <dbReference type="Rhea" id="RHEA:11852"/>
        <dbReference type="ChEBI" id="CHEBI:16708"/>
        <dbReference type="ChEBI" id="CHEBI:17509"/>
        <dbReference type="ChEBI" id="CHEBI:43474"/>
        <dbReference type="ChEBI" id="CHEBI:58533"/>
        <dbReference type="EC" id="2.4.2.28"/>
    </reaction>
    <physiologicalReaction direction="left-to-right" evidence="9">
        <dbReference type="Rhea" id="RHEA:11853"/>
    </physiologicalReaction>
</comment>
<keyword evidence="6" id="KW-0862">Zinc</keyword>
<dbReference type="SUPFAM" id="SSF64438">
    <property type="entry name" value="CNF1/YfiH-like putative cysteine hydrolases"/>
    <property type="match status" value="1"/>
</dbReference>
<evidence type="ECO:0000313" key="13">
    <source>
        <dbReference type="Proteomes" id="UP000538666"/>
    </source>
</evidence>
<evidence type="ECO:0000256" key="2">
    <source>
        <dbReference type="ARBA" id="ARBA00007353"/>
    </source>
</evidence>
<evidence type="ECO:0000256" key="9">
    <source>
        <dbReference type="ARBA" id="ARBA00049893"/>
    </source>
</evidence>
<dbReference type="NCBIfam" id="TIGR00726">
    <property type="entry name" value="peptidoglycan editing factor PgeF"/>
    <property type="match status" value="1"/>
</dbReference>
<comment type="catalytic activity">
    <reaction evidence="7">
        <text>adenosine + H2O + H(+) = inosine + NH4(+)</text>
        <dbReference type="Rhea" id="RHEA:24408"/>
        <dbReference type="ChEBI" id="CHEBI:15377"/>
        <dbReference type="ChEBI" id="CHEBI:15378"/>
        <dbReference type="ChEBI" id="CHEBI:16335"/>
        <dbReference type="ChEBI" id="CHEBI:17596"/>
        <dbReference type="ChEBI" id="CHEBI:28938"/>
        <dbReference type="EC" id="3.5.4.4"/>
    </reaction>
    <physiologicalReaction direction="left-to-right" evidence="7">
        <dbReference type="Rhea" id="RHEA:24409"/>
    </physiologicalReaction>
</comment>
<dbReference type="Pfam" id="PF02578">
    <property type="entry name" value="Cu-oxidase_4"/>
    <property type="match status" value="1"/>
</dbReference>
<evidence type="ECO:0000256" key="1">
    <source>
        <dbReference type="ARBA" id="ARBA00000553"/>
    </source>
</evidence>
<keyword evidence="13" id="KW-1185">Reference proteome</keyword>
<dbReference type="Proteomes" id="UP000538666">
    <property type="component" value="Unassembled WGS sequence"/>
</dbReference>
<dbReference type="OrthoDB" id="4279at2"/>